<dbReference type="Proteomes" id="UP000275076">
    <property type="component" value="Unassembled WGS sequence"/>
</dbReference>
<evidence type="ECO:0000313" key="3">
    <source>
        <dbReference type="Proteomes" id="UP000275076"/>
    </source>
</evidence>
<dbReference type="OrthoDB" id="2968672at2"/>
<evidence type="ECO:0000256" key="1">
    <source>
        <dbReference type="SAM" id="MobiDB-lite"/>
    </source>
</evidence>
<proteinExistence type="predicted"/>
<reference evidence="2 3" key="1">
    <citation type="submission" date="2018-10" db="EMBL/GenBank/DDBJ databases">
        <title>Draft genome sequence of Bacillus salarius IM0101, isolated from a hypersaline soil in Inner Mongolia, China.</title>
        <authorList>
            <person name="Yamprayoonswat W."/>
            <person name="Boonvisut S."/>
            <person name="Jumpathong W."/>
            <person name="Sittihan S."/>
            <person name="Ruangsuj P."/>
            <person name="Wanthongcharoen S."/>
            <person name="Thongpramul N."/>
            <person name="Pimmason S."/>
            <person name="Yu B."/>
            <person name="Yasawong M."/>
        </authorList>
    </citation>
    <scope>NUCLEOTIDE SEQUENCE [LARGE SCALE GENOMIC DNA]</scope>
    <source>
        <strain evidence="2 3">IM0101</strain>
    </source>
</reference>
<evidence type="ECO:0000313" key="2">
    <source>
        <dbReference type="EMBL" id="RSL31122.1"/>
    </source>
</evidence>
<comment type="caution">
    <text evidence="2">The sequence shown here is derived from an EMBL/GenBank/DDBJ whole genome shotgun (WGS) entry which is preliminary data.</text>
</comment>
<dbReference type="AlphaFoldDB" id="A0A428MYD5"/>
<gene>
    <name evidence="2" type="ORF">D7Z54_22680</name>
</gene>
<organism evidence="2 3">
    <name type="scientific">Salibacterium salarium</name>
    <dbReference type="NCBI Taxonomy" id="284579"/>
    <lineage>
        <taxon>Bacteria</taxon>
        <taxon>Bacillati</taxon>
        <taxon>Bacillota</taxon>
        <taxon>Bacilli</taxon>
        <taxon>Bacillales</taxon>
        <taxon>Bacillaceae</taxon>
    </lineage>
</organism>
<dbReference type="RefSeq" id="WP_125559313.1">
    <property type="nucleotide sequence ID" value="NZ_RBVX01000028.1"/>
</dbReference>
<sequence>MKRLIKILSITIIFTSIGYFIEETEASDYTEEIEIRTIPVADVKESETKDWTLQYKIKNSDLLVECIVPGFSLSKEEKRGHGFLVVKMNGEKAAEMGQAAFMMKNLPPGTHEMEVTPKSYDGDSKKQSIEFEVEIPSS</sequence>
<protein>
    <submittedName>
        <fullName evidence="2">Uncharacterized protein</fullName>
    </submittedName>
</protein>
<feature type="compositionally biased region" description="Basic and acidic residues" evidence="1">
    <location>
        <begin position="111"/>
        <end position="126"/>
    </location>
</feature>
<feature type="region of interest" description="Disordered" evidence="1">
    <location>
        <begin position="107"/>
        <end position="126"/>
    </location>
</feature>
<dbReference type="EMBL" id="RBVX01000028">
    <property type="protein sequence ID" value="RSL31122.1"/>
    <property type="molecule type" value="Genomic_DNA"/>
</dbReference>
<name>A0A428MYD5_9BACI</name>
<keyword evidence="3" id="KW-1185">Reference proteome</keyword>
<accession>A0A428MYD5</accession>